<gene>
    <name evidence="11" type="ORF">EV676_103238</name>
</gene>
<dbReference type="RefSeq" id="WP_198425450.1">
    <property type="nucleotide sequence ID" value="NZ_CALFFA010000006.1"/>
</dbReference>
<evidence type="ECO:0000256" key="8">
    <source>
        <dbReference type="ARBA" id="ARBA00038436"/>
    </source>
</evidence>
<comment type="caution">
    <text evidence="11">The sequence shown here is derived from an EMBL/GenBank/DDBJ whole genome shotgun (WGS) entry which is preliminary data.</text>
</comment>
<evidence type="ECO:0000256" key="1">
    <source>
        <dbReference type="ARBA" id="ARBA00004429"/>
    </source>
</evidence>
<dbReference type="InterPro" id="IPR007387">
    <property type="entry name" value="TRAP_DctQ"/>
</dbReference>
<evidence type="ECO:0000313" key="11">
    <source>
        <dbReference type="EMBL" id="TCP08205.1"/>
    </source>
</evidence>
<keyword evidence="4 9" id="KW-0997">Cell inner membrane</keyword>
<evidence type="ECO:0000259" key="10">
    <source>
        <dbReference type="Pfam" id="PF04290"/>
    </source>
</evidence>
<evidence type="ECO:0000256" key="4">
    <source>
        <dbReference type="ARBA" id="ARBA00022519"/>
    </source>
</evidence>
<keyword evidence="6 9" id="KW-1133">Transmembrane helix</keyword>
<dbReference type="EMBL" id="SLXF01000003">
    <property type="protein sequence ID" value="TCP08205.1"/>
    <property type="molecule type" value="Genomic_DNA"/>
</dbReference>
<keyword evidence="5 9" id="KW-0812">Transmembrane</keyword>
<dbReference type="AlphaFoldDB" id="A0AA46HWJ5"/>
<dbReference type="GO" id="GO:0015740">
    <property type="term" value="P:C4-dicarboxylate transport"/>
    <property type="evidence" value="ECO:0007669"/>
    <property type="project" value="TreeGrafter"/>
</dbReference>
<keyword evidence="2 9" id="KW-0813">Transport</keyword>
<evidence type="ECO:0000256" key="9">
    <source>
        <dbReference type="RuleBase" id="RU369079"/>
    </source>
</evidence>
<comment type="similarity">
    <text evidence="8 9">Belongs to the TRAP transporter small permease family.</text>
</comment>
<evidence type="ECO:0000313" key="12">
    <source>
        <dbReference type="Proteomes" id="UP000294772"/>
    </source>
</evidence>
<dbReference type="GO" id="GO:0022857">
    <property type="term" value="F:transmembrane transporter activity"/>
    <property type="evidence" value="ECO:0007669"/>
    <property type="project" value="UniProtKB-UniRule"/>
</dbReference>
<sequence>MMQAIGRLLSRITDFATVLGALGIALMMLHITLDVVLRFGFDYPLPGTISIVSYYYMVIAAFVPLAFAEQKGAHIAVEVLTERFPPWIQKHLAGWSYLISAVAFGLLTVRTWGEAVSKMHIGASVVQGETSIPLWQSYFFLPVGFGLMLLIVAHKFVAYLLSAETGLDTERANPDDNEAEAD</sequence>
<feature type="transmembrane region" description="Helical" evidence="9">
    <location>
        <begin position="92"/>
        <end position="112"/>
    </location>
</feature>
<proteinExistence type="inferred from homology"/>
<feature type="domain" description="Tripartite ATP-independent periplasmic transporters DctQ component" evidence="10">
    <location>
        <begin position="27"/>
        <end position="157"/>
    </location>
</feature>
<evidence type="ECO:0000256" key="7">
    <source>
        <dbReference type="ARBA" id="ARBA00023136"/>
    </source>
</evidence>
<evidence type="ECO:0000256" key="3">
    <source>
        <dbReference type="ARBA" id="ARBA00022475"/>
    </source>
</evidence>
<comment type="subunit">
    <text evidence="9">The complex comprises the extracytoplasmic solute receptor protein and the two transmembrane proteins.</text>
</comment>
<comment type="function">
    <text evidence="9">Part of the tripartite ATP-independent periplasmic (TRAP) transport system.</text>
</comment>
<evidence type="ECO:0000256" key="6">
    <source>
        <dbReference type="ARBA" id="ARBA00022989"/>
    </source>
</evidence>
<comment type="subcellular location">
    <subcellularLocation>
        <location evidence="1 9">Cell inner membrane</location>
        <topology evidence="1 9">Multi-pass membrane protein</topology>
    </subcellularLocation>
</comment>
<dbReference type="PANTHER" id="PTHR35011">
    <property type="entry name" value="2,3-DIKETO-L-GULONATE TRAP TRANSPORTER SMALL PERMEASE PROTEIN YIAM"/>
    <property type="match status" value="1"/>
</dbReference>
<dbReference type="Pfam" id="PF04290">
    <property type="entry name" value="DctQ"/>
    <property type="match status" value="1"/>
</dbReference>
<name>A0AA46HWJ5_9BURK</name>
<keyword evidence="7 9" id="KW-0472">Membrane</keyword>
<evidence type="ECO:0000256" key="5">
    <source>
        <dbReference type="ARBA" id="ARBA00022692"/>
    </source>
</evidence>
<reference evidence="11 12" key="1">
    <citation type="submission" date="2019-03" db="EMBL/GenBank/DDBJ databases">
        <title>Genomic Encyclopedia of Type Strains, Phase IV (KMG-IV): sequencing the most valuable type-strain genomes for metagenomic binning, comparative biology and taxonomic classification.</title>
        <authorList>
            <person name="Goeker M."/>
        </authorList>
    </citation>
    <scope>NUCLEOTIDE SEQUENCE [LARGE SCALE GENOMIC DNA]</scope>
    <source>
        <strain evidence="11 12">DSM 15264</strain>
    </source>
</reference>
<dbReference type="GO" id="GO:0005886">
    <property type="term" value="C:plasma membrane"/>
    <property type="evidence" value="ECO:0007669"/>
    <property type="project" value="UniProtKB-SubCell"/>
</dbReference>
<keyword evidence="3" id="KW-1003">Cell membrane</keyword>
<accession>A0AA46HWJ5</accession>
<protein>
    <recommendedName>
        <fullName evidence="9">TRAP transporter small permease protein</fullName>
    </recommendedName>
</protein>
<feature type="transmembrane region" description="Helical" evidence="9">
    <location>
        <begin position="45"/>
        <end position="67"/>
    </location>
</feature>
<dbReference type="PANTHER" id="PTHR35011:SF10">
    <property type="entry name" value="TRAP TRANSPORTER SMALL PERMEASE PROTEIN"/>
    <property type="match status" value="1"/>
</dbReference>
<feature type="transmembrane region" description="Helical" evidence="9">
    <location>
        <begin position="132"/>
        <end position="153"/>
    </location>
</feature>
<feature type="transmembrane region" description="Helical" evidence="9">
    <location>
        <begin position="12"/>
        <end position="33"/>
    </location>
</feature>
<dbReference type="InterPro" id="IPR055348">
    <property type="entry name" value="DctQ"/>
</dbReference>
<organism evidence="11 12">
    <name type="scientific">Caldimonas thermodepolymerans</name>
    <dbReference type="NCBI Taxonomy" id="215580"/>
    <lineage>
        <taxon>Bacteria</taxon>
        <taxon>Pseudomonadati</taxon>
        <taxon>Pseudomonadota</taxon>
        <taxon>Betaproteobacteria</taxon>
        <taxon>Burkholderiales</taxon>
        <taxon>Sphaerotilaceae</taxon>
        <taxon>Caldimonas</taxon>
    </lineage>
</organism>
<dbReference type="Proteomes" id="UP000294772">
    <property type="component" value="Unassembled WGS sequence"/>
</dbReference>
<evidence type="ECO:0000256" key="2">
    <source>
        <dbReference type="ARBA" id="ARBA00022448"/>
    </source>
</evidence>